<reference evidence="5" key="2">
    <citation type="journal article" date="2017" name="J. Anim. Genet.">
        <title>Multiple reference genome sequences of hot pepper reveal the massive evolution of plant disease resistance genes by retroduplication.</title>
        <authorList>
            <person name="Kim S."/>
            <person name="Park J."/>
            <person name="Yeom S.-I."/>
            <person name="Kim Y.-M."/>
            <person name="Seo E."/>
            <person name="Kim K.-T."/>
            <person name="Kim M.-S."/>
            <person name="Lee J.M."/>
            <person name="Cheong K."/>
            <person name="Shin H.-S."/>
            <person name="Kim S.-B."/>
            <person name="Han K."/>
            <person name="Lee J."/>
            <person name="Park M."/>
            <person name="Lee H.-A."/>
            <person name="Lee H.-Y."/>
            <person name="Lee Y."/>
            <person name="Oh S."/>
            <person name="Lee J.H."/>
            <person name="Choi E."/>
            <person name="Choi E."/>
            <person name="Lee S.E."/>
            <person name="Jeon J."/>
            <person name="Kim H."/>
            <person name="Choi G."/>
            <person name="Song H."/>
            <person name="Lee J."/>
            <person name="Lee S.-C."/>
            <person name="Kwon J.-K."/>
            <person name="Lee H.-Y."/>
            <person name="Koo N."/>
            <person name="Hong Y."/>
            <person name="Kim R.W."/>
            <person name="Kang W.-H."/>
            <person name="Huh J.H."/>
            <person name="Kang B.-C."/>
            <person name="Yang T.-J."/>
            <person name="Lee Y.-H."/>
            <person name="Bennetzen J.L."/>
            <person name="Choi D."/>
        </authorList>
    </citation>
    <scope>NUCLEOTIDE SEQUENCE [LARGE SCALE GENOMIC DNA]</scope>
    <source>
        <strain evidence="5">cv. PBC81</strain>
    </source>
</reference>
<feature type="repeat" description="PPR" evidence="2">
    <location>
        <begin position="283"/>
        <end position="313"/>
    </location>
</feature>
<dbReference type="InterPro" id="IPR002885">
    <property type="entry name" value="PPR_rpt"/>
</dbReference>
<dbReference type="Proteomes" id="UP000224567">
    <property type="component" value="Unassembled WGS sequence"/>
</dbReference>
<dbReference type="AlphaFoldDB" id="A0A2G2W0P5"/>
<protein>
    <recommendedName>
        <fullName evidence="6">Pentatricopeptide repeat-containing protein</fullName>
    </recommendedName>
</protein>
<dbReference type="PANTHER" id="PTHR24015:SF1695">
    <property type="entry name" value="OS06G0185800 PROTEIN"/>
    <property type="match status" value="1"/>
</dbReference>
<dbReference type="InterPro" id="IPR046960">
    <property type="entry name" value="PPR_At4g14850-like_plant"/>
</dbReference>
<dbReference type="Gene3D" id="1.25.40.10">
    <property type="entry name" value="Tetratricopeptide repeat domain"/>
    <property type="match status" value="2"/>
</dbReference>
<dbReference type="GO" id="GO:0003723">
    <property type="term" value="F:RNA binding"/>
    <property type="evidence" value="ECO:0007669"/>
    <property type="project" value="InterPro"/>
</dbReference>
<dbReference type="GO" id="GO:0009451">
    <property type="term" value="P:RNA modification"/>
    <property type="evidence" value="ECO:0007669"/>
    <property type="project" value="InterPro"/>
</dbReference>
<evidence type="ECO:0000256" key="1">
    <source>
        <dbReference type="ARBA" id="ARBA00022737"/>
    </source>
</evidence>
<dbReference type="FunFam" id="1.25.40.10:FF:000427">
    <property type="entry name" value="Pentatricopeptide repeat-containing protein chloroplastic"/>
    <property type="match status" value="1"/>
</dbReference>
<gene>
    <name evidence="4" type="ORF">CQW23_22375</name>
</gene>
<dbReference type="PROSITE" id="PS51375">
    <property type="entry name" value="PPR"/>
    <property type="match status" value="4"/>
</dbReference>
<dbReference type="Pfam" id="PF01535">
    <property type="entry name" value="PPR"/>
    <property type="match status" value="3"/>
</dbReference>
<organism evidence="4 5">
    <name type="scientific">Capsicum baccatum</name>
    <name type="common">Peruvian pepper</name>
    <dbReference type="NCBI Taxonomy" id="33114"/>
    <lineage>
        <taxon>Eukaryota</taxon>
        <taxon>Viridiplantae</taxon>
        <taxon>Streptophyta</taxon>
        <taxon>Embryophyta</taxon>
        <taxon>Tracheophyta</taxon>
        <taxon>Spermatophyta</taxon>
        <taxon>Magnoliopsida</taxon>
        <taxon>eudicotyledons</taxon>
        <taxon>Gunneridae</taxon>
        <taxon>Pentapetalae</taxon>
        <taxon>asterids</taxon>
        <taxon>lamiids</taxon>
        <taxon>Solanales</taxon>
        <taxon>Solanaceae</taxon>
        <taxon>Solanoideae</taxon>
        <taxon>Capsiceae</taxon>
        <taxon>Capsicum</taxon>
    </lineage>
</organism>
<sequence length="367" mass="40743">MTENFKMLNAQKESLVMENNRLIKQIQTLETRLRQNSSTSKTDAKTQTAPDQSSPSPQKMDEKGVHFPLNAKKSTVPDVGTASPVQTLFRELSRSKEPVNALLFYEYGRRNGLEVDRFSFPPLLKAASRGLALREGMEIHGLGCKLGFDDDPFVQTALLGMYANCGKIEDARLVFDKMSQRDIVTWDIMIDGYRQNGLFDDVLVLLEEMRSSNVEPDSRVFTTILSACGKTGNSAIGKVIHGLISDNNIIADSRLLSSLISMYAGCGCMDLAQNLYDKLSQKNLVVSTAMISGYSKVGQVEAARSIFDQMTDKDLVCWSAMISGYAESDQPQEALKLLEEMQASGLLECDDIWLCRERPTSRSSEVT</sequence>
<keyword evidence="5" id="KW-1185">Reference proteome</keyword>
<evidence type="ECO:0000313" key="4">
    <source>
        <dbReference type="EMBL" id="PHT38802.1"/>
    </source>
</evidence>
<dbReference type="OrthoDB" id="185373at2759"/>
<feature type="repeat" description="PPR" evidence="2">
    <location>
        <begin position="182"/>
        <end position="216"/>
    </location>
</feature>
<reference evidence="4 5" key="1">
    <citation type="journal article" date="2017" name="Genome Biol.">
        <title>New reference genome sequences of hot pepper reveal the massive evolution of plant disease-resistance genes by retroduplication.</title>
        <authorList>
            <person name="Kim S."/>
            <person name="Park J."/>
            <person name="Yeom S.I."/>
            <person name="Kim Y.M."/>
            <person name="Seo E."/>
            <person name="Kim K.T."/>
            <person name="Kim M.S."/>
            <person name="Lee J.M."/>
            <person name="Cheong K."/>
            <person name="Shin H.S."/>
            <person name="Kim S.B."/>
            <person name="Han K."/>
            <person name="Lee J."/>
            <person name="Park M."/>
            <person name="Lee H.A."/>
            <person name="Lee H.Y."/>
            <person name="Lee Y."/>
            <person name="Oh S."/>
            <person name="Lee J.H."/>
            <person name="Choi E."/>
            <person name="Choi E."/>
            <person name="Lee S.E."/>
            <person name="Jeon J."/>
            <person name="Kim H."/>
            <person name="Choi G."/>
            <person name="Song H."/>
            <person name="Lee J."/>
            <person name="Lee S.C."/>
            <person name="Kwon J.K."/>
            <person name="Lee H.Y."/>
            <person name="Koo N."/>
            <person name="Hong Y."/>
            <person name="Kim R.W."/>
            <person name="Kang W.H."/>
            <person name="Huh J.H."/>
            <person name="Kang B.C."/>
            <person name="Yang T.J."/>
            <person name="Lee Y.H."/>
            <person name="Bennetzen J.L."/>
            <person name="Choi D."/>
        </authorList>
    </citation>
    <scope>NUCLEOTIDE SEQUENCE [LARGE SCALE GENOMIC DNA]</scope>
    <source>
        <strain evidence="5">cv. PBC81</strain>
    </source>
</reference>
<comment type="caution">
    <text evidence="4">The sequence shown here is derived from an EMBL/GenBank/DDBJ whole genome shotgun (WGS) entry which is preliminary data.</text>
</comment>
<feature type="repeat" description="PPR" evidence="2">
    <location>
        <begin position="314"/>
        <end position="348"/>
    </location>
</feature>
<dbReference type="Pfam" id="PF13041">
    <property type="entry name" value="PPR_2"/>
    <property type="match status" value="1"/>
</dbReference>
<evidence type="ECO:0000256" key="3">
    <source>
        <dbReference type="SAM" id="MobiDB-lite"/>
    </source>
</evidence>
<dbReference type="InterPro" id="IPR011990">
    <property type="entry name" value="TPR-like_helical_dom_sf"/>
</dbReference>
<evidence type="ECO:0008006" key="6">
    <source>
        <dbReference type="Google" id="ProtNLM"/>
    </source>
</evidence>
<feature type="repeat" description="PPR" evidence="2">
    <location>
        <begin position="151"/>
        <end position="181"/>
    </location>
</feature>
<accession>A0A2G2W0P5</accession>
<feature type="compositionally biased region" description="Polar residues" evidence="3">
    <location>
        <begin position="30"/>
        <end position="57"/>
    </location>
</feature>
<proteinExistence type="predicted"/>
<evidence type="ECO:0000313" key="5">
    <source>
        <dbReference type="Proteomes" id="UP000224567"/>
    </source>
</evidence>
<dbReference type="NCBIfam" id="TIGR00756">
    <property type="entry name" value="PPR"/>
    <property type="match status" value="4"/>
</dbReference>
<feature type="region of interest" description="Disordered" evidence="3">
    <location>
        <begin position="30"/>
        <end position="63"/>
    </location>
</feature>
<name>A0A2G2W0P5_CAPBA</name>
<dbReference type="EMBL" id="MLFT02000009">
    <property type="protein sequence ID" value="PHT38802.1"/>
    <property type="molecule type" value="Genomic_DNA"/>
</dbReference>
<dbReference type="PANTHER" id="PTHR24015">
    <property type="entry name" value="OS07G0578800 PROTEIN-RELATED"/>
    <property type="match status" value="1"/>
</dbReference>
<evidence type="ECO:0000256" key="2">
    <source>
        <dbReference type="PROSITE-ProRule" id="PRU00708"/>
    </source>
</evidence>
<keyword evidence="1" id="KW-0677">Repeat</keyword>